<dbReference type="GO" id="GO:0055085">
    <property type="term" value="P:transmembrane transport"/>
    <property type="evidence" value="ECO:0007669"/>
    <property type="project" value="InterPro"/>
</dbReference>
<feature type="transmembrane region" description="Helical" evidence="7">
    <location>
        <begin position="240"/>
        <end position="260"/>
    </location>
</feature>
<feature type="transmembrane region" description="Helical" evidence="7">
    <location>
        <begin position="12"/>
        <end position="35"/>
    </location>
</feature>
<protein>
    <submittedName>
        <fullName evidence="9">Carbohydrate ABC transporter permease</fullName>
    </submittedName>
</protein>
<keyword evidence="3" id="KW-1003">Cell membrane</keyword>
<gene>
    <name evidence="9" type="ORF">HH215_22405</name>
</gene>
<dbReference type="InterPro" id="IPR000515">
    <property type="entry name" value="MetI-like"/>
</dbReference>
<feature type="domain" description="ABC transmembrane type-1" evidence="8">
    <location>
        <begin position="70"/>
        <end position="261"/>
    </location>
</feature>
<dbReference type="InterPro" id="IPR035906">
    <property type="entry name" value="MetI-like_sf"/>
</dbReference>
<feature type="transmembrane region" description="Helical" evidence="7">
    <location>
        <begin position="182"/>
        <end position="207"/>
    </location>
</feature>
<comment type="similarity">
    <text evidence="7">Belongs to the binding-protein-dependent transport system permease family.</text>
</comment>
<keyword evidence="5 7" id="KW-1133">Transmembrane helix</keyword>
<evidence type="ECO:0000256" key="7">
    <source>
        <dbReference type="RuleBase" id="RU363032"/>
    </source>
</evidence>
<feature type="transmembrane region" description="Helical" evidence="7">
    <location>
        <begin position="74"/>
        <end position="95"/>
    </location>
</feature>
<keyword evidence="4 7" id="KW-0812">Transmembrane</keyword>
<evidence type="ECO:0000256" key="3">
    <source>
        <dbReference type="ARBA" id="ARBA00022475"/>
    </source>
</evidence>
<dbReference type="Proteomes" id="UP000502248">
    <property type="component" value="Chromosome"/>
</dbReference>
<dbReference type="SUPFAM" id="SSF161098">
    <property type="entry name" value="MetI-like"/>
    <property type="match status" value="1"/>
</dbReference>
<evidence type="ECO:0000259" key="8">
    <source>
        <dbReference type="PROSITE" id="PS50928"/>
    </source>
</evidence>
<dbReference type="AlphaFoldDB" id="A0A7Z2VM81"/>
<dbReference type="Gene3D" id="1.10.3720.10">
    <property type="entry name" value="MetI-like"/>
    <property type="match status" value="1"/>
</dbReference>
<keyword evidence="2 7" id="KW-0813">Transport</keyword>
<proteinExistence type="inferred from homology"/>
<dbReference type="GO" id="GO:0005886">
    <property type="term" value="C:plasma membrane"/>
    <property type="evidence" value="ECO:0007669"/>
    <property type="project" value="UniProtKB-SubCell"/>
</dbReference>
<comment type="subcellular location">
    <subcellularLocation>
        <location evidence="1 7">Cell membrane</location>
        <topology evidence="1 7">Multi-pass membrane protein</topology>
    </subcellularLocation>
</comment>
<evidence type="ECO:0000256" key="4">
    <source>
        <dbReference type="ARBA" id="ARBA00022692"/>
    </source>
</evidence>
<accession>A0A7Z2VM81</accession>
<keyword evidence="6 7" id="KW-0472">Membrane</keyword>
<evidence type="ECO:0000256" key="6">
    <source>
        <dbReference type="ARBA" id="ARBA00023136"/>
    </source>
</evidence>
<dbReference type="RefSeq" id="WP_169281923.1">
    <property type="nucleotide sequence ID" value="NZ_CP051680.1"/>
</dbReference>
<sequence>MLAEKTLYKNLIFWLMLGVSAFVAYPLLLMIGTSLKSENELYMDSVGLFNSFHFENYVRVWEEARLARMFSNSIIVTVASLAGIVLLVTSASFAIARLRFRGSRLTYLLFFSGIFIPFQLSMVPLMIVIRALGLYNNLFGLILVYVNLAIPFGIFLVAGYMKTVPMELDESARMDGCSDWTLYRKIIVPLIKPVTVTLIILQCIQIWNDFFLPNLLISTTANKTVTVGIMSFRGTFSTTWNLLMAGVTITLLPVMGFYLFTQKYIIGGMTAGAVKG</sequence>
<organism evidence="9 10">
    <name type="scientific">Cohnella herbarum</name>
    <dbReference type="NCBI Taxonomy" id="2728023"/>
    <lineage>
        <taxon>Bacteria</taxon>
        <taxon>Bacillati</taxon>
        <taxon>Bacillota</taxon>
        <taxon>Bacilli</taxon>
        <taxon>Bacillales</taxon>
        <taxon>Paenibacillaceae</taxon>
        <taxon>Cohnella</taxon>
    </lineage>
</organism>
<evidence type="ECO:0000256" key="5">
    <source>
        <dbReference type="ARBA" id="ARBA00022989"/>
    </source>
</evidence>
<feature type="transmembrane region" description="Helical" evidence="7">
    <location>
        <begin position="138"/>
        <end position="161"/>
    </location>
</feature>
<name>A0A7Z2VM81_9BACL</name>
<dbReference type="PANTHER" id="PTHR43744:SF12">
    <property type="entry name" value="ABC TRANSPORTER PERMEASE PROTEIN MG189-RELATED"/>
    <property type="match status" value="1"/>
</dbReference>
<dbReference type="KEGG" id="cheb:HH215_22405"/>
<evidence type="ECO:0000256" key="2">
    <source>
        <dbReference type="ARBA" id="ARBA00022448"/>
    </source>
</evidence>
<dbReference type="PROSITE" id="PS50928">
    <property type="entry name" value="ABC_TM1"/>
    <property type="match status" value="1"/>
</dbReference>
<feature type="transmembrane region" description="Helical" evidence="7">
    <location>
        <begin position="107"/>
        <end position="132"/>
    </location>
</feature>
<evidence type="ECO:0000313" key="10">
    <source>
        <dbReference type="Proteomes" id="UP000502248"/>
    </source>
</evidence>
<evidence type="ECO:0000313" key="9">
    <source>
        <dbReference type="EMBL" id="QJD85663.1"/>
    </source>
</evidence>
<dbReference type="CDD" id="cd06261">
    <property type="entry name" value="TM_PBP2"/>
    <property type="match status" value="1"/>
</dbReference>
<reference evidence="9 10" key="1">
    <citation type="submission" date="2020-04" db="EMBL/GenBank/DDBJ databases">
        <title>Genome sequencing of novel species.</title>
        <authorList>
            <person name="Heo J."/>
            <person name="Kim S.-J."/>
            <person name="Kim J.-S."/>
            <person name="Hong S.-B."/>
            <person name="Kwon S.-W."/>
        </authorList>
    </citation>
    <scope>NUCLEOTIDE SEQUENCE [LARGE SCALE GENOMIC DNA]</scope>
    <source>
        <strain evidence="9 10">MFER-1</strain>
    </source>
</reference>
<keyword evidence="10" id="KW-1185">Reference proteome</keyword>
<dbReference type="Pfam" id="PF00528">
    <property type="entry name" value="BPD_transp_1"/>
    <property type="match status" value="1"/>
</dbReference>
<dbReference type="PANTHER" id="PTHR43744">
    <property type="entry name" value="ABC TRANSPORTER PERMEASE PROTEIN MG189-RELATED-RELATED"/>
    <property type="match status" value="1"/>
</dbReference>
<evidence type="ECO:0000256" key="1">
    <source>
        <dbReference type="ARBA" id="ARBA00004651"/>
    </source>
</evidence>
<dbReference type="EMBL" id="CP051680">
    <property type="protein sequence ID" value="QJD85663.1"/>
    <property type="molecule type" value="Genomic_DNA"/>
</dbReference>